<dbReference type="Pfam" id="PF22817">
    <property type="entry name" value="ApeP-like"/>
    <property type="match status" value="1"/>
</dbReference>
<reference evidence="1" key="1">
    <citation type="submission" date="2021-02" db="EMBL/GenBank/DDBJ databases">
        <title>Skermanella TT6 skin isolate.</title>
        <authorList>
            <person name="Lee K."/>
            <person name="Ganzorig M."/>
        </authorList>
    </citation>
    <scope>NUCLEOTIDE SEQUENCE</scope>
    <source>
        <strain evidence="1">TT6</strain>
    </source>
</reference>
<keyword evidence="2" id="KW-1185">Reference proteome</keyword>
<geneLocation type="plasmid" evidence="1 2">
    <name>pTT6-1</name>
</geneLocation>
<evidence type="ECO:0000313" key="2">
    <source>
        <dbReference type="Proteomes" id="UP000595197"/>
    </source>
</evidence>
<name>A0ABX7BGL9_9PROT</name>
<dbReference type="SUPFAM" id="SSF54637">
    <property type="entry name" value="Thioesterase/thiol ester dehydrase-isomerase"/>
    <property type="match status" value="1"/>
</dbReference>
<protein>
    <submittedName>
        <fullName evidence="1">Phosphotransferase</fullName>
    </submittedName>
</protein>
<dbReference type="RefSeq" id="WP_201082775.1">
    <property type="nucleotide sequence ID" value="NZ_CP067421.1"/>
</dbReference>
<gene>
    <name evidence="1" type="ORF">IGS68_29700</name>
</gene>
<dbReference type="Proteomes" id="UP000595197">
    <property type="component" value="Plasmid pTT6-1"/>
</dbReference>
<proteinExistence type="predicted"/>
<organism evidence="1 2">
    <name type="scientific">Skermanella cutis</name>
    <dbReference type="NCBI Taxonomy" id="2775420"/>
    <lineage>
        <taxon>Bacteria</taxon>
        <taxon>Pseudomonadati</taxon>
        <taxon>Pseudomonadota</taxon>
        <taxon>Alphaproteobacteria</taxon>
        <taxon>Rhodospirillales</taxon>
        <taxon>Azospirillaceae</taxon>
        <taxon>Skermanella</taxon>
    </lineage>
</organism>
<accession>A0ABX7BGL9</accession>
<keyword evidence="1" id="KW-0614">Plasmid</keyword>
<dbReference type="EMBL" id="CP067421">
    <property type="protein sequence ID" value="QQP93290.1"/>
    <property type="molecule type" value="Genomic_DNA"/>
</dbReference>
<sequence>MPMTRDDIAALIPHSGSMCLLDAVLSWDEGTILCRTASHRLPDNPLRSGGRLAGICGVEYAAQAMALHGGLTGGGSRPSAGYLASIRDLACHVGRLDDIADDLAIGAEKLLGEGNRVIYAFTVRAGGLDLLTGRAAVVIDADRT</sequence>
<dbReference type="InterPro" id="IPR016776">
    <property type="entry name" value="ApeP-like_dehydratase"/>
</dbReference>
<dbReference type="InterPro" id="IPR029069">
    <property type="entry name" value="HotDog_dom_sf"/>
</dbReference>
<evidence type="ECO:0000313" key="1">
    <source>
        <dbReference type="EMBL" id="QQP93290.1"/>
    </source>
</evidence>
<dbReference type="Gene3D" id="3.10.129.10">
    <property type="entry name" value="Hotdog Thioesterase"/>
    <property type="match status" value="1"/>
</dbReference>